<feature type="region of interest" description="Disordered" evidence="1">
    <location>
        <begin position="1"/>
        <end position="29"/>
    </location>
</feature>
<proteinExistence type="predicted"/>
<protein>
    <submittedName>
        <fullName evidence="2">Uncharacterized protein</fullName>
    </submittedName>
</protein>
<evidence type="ECO:0000313" key="3">
    <source>
        <dbReference type="Proteomes" id="UP000003861"/>
    </source>
</evidence>
<feature type="compositionally biased region" description="Polar residues" evidence="1">
    <location>
        <begin position="1"/>
        <end position="16"/>
    </location>
</feature>
<accession>U2E6I7</accession>
<organism evidence="2 3">
    <name type="scientific">Halorhabdus tiamatea SARL4B</name>
    <dbReference type="NCBI Taxonomy" id="1033806"/>
    <lineage>
        <taxon>Archaea</taxon>
        <taxon>Methanobacteriati</taxon>
        <taxon>Methanobacteriota</taxon>
        <taxon>Stenosarchaea group</taxon>
        <taxon>Halobacteria</taxon>
        <taxon>Halobacteriales</taxon>
        <taxon>Haloarculaceae</taxon>
        <taxon>Halorhabdus</taxon>
    </lineage>
</organism>
<evidence type="ECO:0000256" key="1">
    <source>
        <dbReference type="SAM" id="MobiDB-lite"/>
    </source>
</evidence>
<name>U2E6I7_9EURY</name>
<reference evidence="2 3" key="1">
    <citation type="journal article" date="2011" name="J. Bacteriol.">
        <title>Genome sequence of Halorhabdus tiamatea, the first archaeon isolated from a deep-sea anoxic brine lake.</title>
        <authorList>
            <person name="Antunes A."/>
            <person name="Alam I."/>
            <person name="Bajic V.B."/>
            <person name="Stingl U."/>
        </authorList>
    </citation>
    <scope>NUCLEOTIDE SEQUENCE [LARGE SCALE GENOMIC DNA]</scope>
    <source>
        <strain evidence="2 3">SARL4B</strain>
    </source>
</reference>
<gene>
    <name evidence="2" type="ORF">HLRTI_000197</name>
</gene>
<sequence>MNSDPTDPNSDDTGLNDSAEIERGSNPLMRENLMVSVKLPNTLEANETGDFDVAERLNDRRLLAFADKYEPSSDHFSNPPAWLSSYNIESDSKHAYNQASTRVQFCFNDMLVRPTGSSTLVRMCFPHQR</sequence>
<dbReference type="Proteomes" id="UP000003861">
    <property type="component" value="Unassembled WGS sequence"/>
</dbReference>
<evidence type="ECO:0000313" key="2">
    <source>
        <dbReference type="EMBL" id="ERJ07813.1"/>
    </source>
</evidence>
<reference evidence="2 3" key="2">
    <citation type="journal article" date="2013" name="PLoS ONE">
        <title>INDIGO - INtegrated Data Warehouse of MIcrobial GenOmes with Examples from the Red Sea Extremophiles.</title>
        <authorList>
            <person name="Alam I."/>
            <person name="Antunes A."/>
            <person name="Kamau A.A."/>
            <person name="Ba Alawi W."/>
            <person name="Kalkatawi M."/>
            <person name="Stingl U."/>
            <person name="Bajic V.B."/>
        </authorList>
    </citation>
    <scope>NUCLEOTIDE SEQUENCE [LARGE SCALE GENOMIC DNA]</scope>
    <source>
        <strain evidence="2 3">SARL4B</strain>
    </source>
</reference>
<dbReference type="EMBL" id="AFNT02000001">
    <property type="protein sequence ID" value="ERJ07813.1"/>
    <property type="molecule type" value="Genomic_DNA"/>
</dbReference>
<comment type="caution">
    <text evidence="2">The sequence shown here is derived from an EMBL/GenBank/DDBJ whole genome shotgun (WGS) entry which is preliminary data.</text>
</comment>
<dbReference type="AlphaFoldDB" id="U2E6I7"/>